<name>A0ACB8SND9_9AGAM</name>
<comment type="caution">
    <text evidence="1">The sequence shown here is derived from an EMBL/GenBank/DDBJ whole genome shotgun (WGS) entry which is preliminary data.</text>
</comment>
<reference evidence="1" key="2">
    <citation type="journal article" date="2022" name="New Phytol.">
        <title>Evolutionary transition to the ectomycorrhizal habit in the genomes of a hyperdiverse lineage of mushroom-forming fungi.</title>
        <authorList>
            <person name="Looney B."/>
            <person name="Miyauchi S."/>
            <person name="Morin E."/>
            <person name="Drula E."/>
            <person name="Courty P.E."/>
            <person name="Kohler A."/>
            <person name="Kuo A."/>
            <person name="LaButti K."/>
            <person name="Pangilinan J."/>
            <person name="Lipzen A."/>
            <person name="Riley R."/>
            <person name="Andreopoulos W."/>
            <person name="He G."/>
            <person name="Johnson J."/>
            <person name="Nolan M."/>
            <person name="Tritt A."/>
            <person name="Barry K.W."/>
            <person name="Grigoriev I.V."/>
            <person name="Nagy L.G."/>
            <person name="Hibbett D."/>
            <person name="Henrissat B."/>
            <person name="Matheny P.B."/>
            <person name="Labbe J."/>
            <person name="Martin F.M."/>
        </authorList>
    </citation>
    <scope>NUCLEOTIDE SEQUENCE</scope>
    <source>
        <strain evidence="1">HHB10654</strain>
    </source>
</reference>
<sequence length="975" mass="105752">MPLLRRPSFGLRSITRRGCQYTTRSTPVTIGVRREDPGRVWERRAPLTPDSVAELVARDGVRVLVQDCDRRVFPIDEYTRAGAEVHPTLEPAHIVLGIKEPPLSTLLTSPVTLRPDSLVPRTNLMFSHTIKGQDYNMPLLSRFLKRGDTYADPGVAKGTPGLEATLIDYELLTDAEGKRTVAFGWHAGVAGTLEALAAMAHTYLERGFASAFLYTPRPHTSPYLDSHRAQLRYIGNQIAEHGTPRALGPCVFGVTGNGNVTKGILSILSELPIVQAEPEELPNLINNPDADLHKIYMVHALPKSYIYRKDGKPYNRIDYYANPDAHQSEFHTKIAPYISLLLNGAGWAPGFPRLLTTAQLALAPRLVAVGDISCDIDGGLEFVTRSTTIDSPSYDVNGVTVVAVDILPASLPRDASEAFAEKVLPYVRAVVKGYTGQDEKSDVVEAVKRASVASGGKVREGFEWLEEKVAAWRVSQDLAMSSEQGKQTLAPGKNKVLLLGSGMVAGPTVDELAARADVELVVASNSLEEAENLIRRHSNAKALLIDMEDRVRVEELVRQADLVVSLLPAPFHPSVAEICIKHRKHMVTASYISPAMQSLHSRAQSADVLLLNEIGLDPGIDHCSAHSLLSRLRSDNKEVVSFTSFCGGLPAPDAADVPLGYKFSWSPRGVLRAAGEGAKFRLNGQRWDIAGENILLNRFPDVPLSNVLKLEGLANRDSFPYIDTYSLKDAKLRTMLRGTLRYPGFAALMHSFKSVGLLEPTRTIKLDDWTSLTRLALEQQLGAPVPSDIASLTSALTSILPSSQVAPLLDALSWLSLIPPSRTPSSTTGPAISSLSIPKHPLPPADLLALHLAHTLRYQPDERDLVILHHEIIARTSQNTEEVHTSTLTVYGDAHASAMARTVGLPVAFAVLRVLGGGVRARGVCGPTVEEGVWKGVLDGLESKGLGVKEAVKTGVGMEGVLAEGLRRSTHEPVA</sequence>
<protein>
    <submittedName>
        <fullName evidence="1">Uncharacterized protein</fullName>
    </submittedName>
</protein>
<organism evidence="1 2">
    <name type="scientific">Artomyces pyxidatus</name>
    <dbReference type="NCBI Taxonomy" id="48021"/>
    <lineage>
        <taxon>Eukaryota</taxon>
        <taxon>Fungi</taxon>
        <taxon>Dikarya</taxon>
        <taxon>Basidiomycota</taxon>
        <taxon>Agaricomycotina</taxon>
        <taxon>Agaricomycetes</taxon>
        <taxon>Russulales</taxon>
        <taxon>Auriscalpiaceae</taxon>
        <taxon>Artomyces</taxon>
    </lineage>
</organism>
<gene>
    <name evidence="1" type="ORF">BV25DRAFT_1919690</name>
</gene>
<evidence type="ECO:0000313" key="1">
    <source>
        <dbReference type="EMBL" id="KAI0057988.1"/>
    </source>
</evidence>
<accession>A0ACB8SND9</accession>
<dbReference type="Proteomes" id="UP000814140">
    <property type="component" value="Unassembled WGS sequence"/>
</dbReference>
<proteinExistence type="predicted"/>
<keyword evidence="2" id="KW-1185">Reference proteome</keyword>
<dbReference type="EMBL" id="MU277240">
    <property type="protein sequence ID" value="KAI0057988.1"/>
    <property type="molecule type" value="Genomic_DNA"/>
</dbReference>
<reference evidence="1" key="1">
    <citation type="submission" date="2021-03" db="EMBL/GenBank/DDBJ databases">
        <authorList>
            <consortium name="DOE Joint Genome Institute"/>
            <person name="Ahrendt S."/>
            <person name="Looney B.P."/>
            <person name="Miyauchi S."/>
            <person name="Morin E."/>
            <person name="Drula E."/>
            <person name="Courty P.E."/>
            <person name="Chicoki N."/>
            <person name="Fauchery L."/>
            <person name="Kohler A."/>
            <person name="Kuo A."/>
            <person name="Labutti K."/>
            <person name="Pangilinan J."/>
            <person name="Lipzen A."/>
            <person name="Riley R."/>
            <person name="Andreopoulos W."/>
            <person name="He G."/>
            <person name="Johnson J."/>
            <person name="Barry K.W."/>
            <person name="Grigoriev I.V."/>
            <person name="Nagy L."/>
            <person name="Hibbett D."/>
            <person name="Henrissat B."/>
            <person name="Matheny P.B."/>
            <person name="Labbe J."/>
            <person name="Martin F."/>
        </authorList>
    </citation>
    <scope>NUCLEOTIDE SEQUENCE</scope>
    <source>
        <strain evidence="1">HHB10654</strain>
    </source>
</reference>
<evidence type="ECO:0000313" key="2">
    <source>
        <dbReference type="Proteomes" id="UP000814140"/>
    </source>
</evidence>